<feature type="transmembrane region" description="Helical" evidence="3">
    <location>
        <begin position="230"/>
        <end position="255"/>
    </location>
</feature>
<keyword evidence="3" id="KW-1133">Transmembrane helix</keyword>
<keyword evidence="3" id="KW-0812">Transmembrane</keyword>
<accession>A0A6A6FE54</accession>
<dbReference type="PROSITE" id="PS50089">
    <property type="entry name" value="ZF_RING_2"/>
    <property type="match status" value="1"/>
</dbReference>
<organism evidence="5 6">
    <name type="scientific">Cercospora zeae-maydis SCOH1-5</name>
    <dbReference type="NCBI Taxonomy" id="717836"/>
    <lineage>
        <taxon>Eukaryota</taxon>
        <taxon>Fungi</taxon>
        <taxon>Dikarya</taxon>
        <taxon>Ascomycota</taxon>
        <taxon>Pezizomycotina</taxon>
        <taxon>Dothideomycetes</taxon>
        <taxon>Dothideomycetidae</taxon>
        <taxon>Mycosphaerellales</taxon>
        <taxon>Mycosphaerellaceae</taxon>
        <taxon>Cercospora</taxon>
    </lineage>
</organism>
<feature type="compositionally biased region" description="Polar residues" evidence="2">
    <location>
        <begin position="320"/>
        <end position="331"/>
    </location>
</feature>
<sequence length="523" mass="58026">MSSFWFVDWLNTGAQSLRVLTLVVPNPEWRPSSDNGQAVQINESISFHFLTSFDIRTLSSRGANSGNDVTGLLYVPTLVDSDPCVNASAPYVPQNVTRRAQLPPDDYNLIALVPWVSGTCALHYVEAARKDPVHSVVFYVPDNGTGIPPDVHDKQWDIPNAGNWRDEAGFPIYAINGQKGALLMNASSLYSGNMTDVPFGHELTEFYDSRDYVRLFVDIDTGNGTSLPSLWIFLLIVLGILLAIIGLTSFAMHCLQRRRRQNLRRRVERGEIDLEALGIKRLTVPLDVLTAMPLYTYGTTTDGAVSSGTDADTDLEKIPSATQTEHVQSAANPPLKRKTSYHPTALEQPTCAICLEDFVPATREEEGTMVRELPCLHIFHPECVDTFLRDSSSLCPMCKKSALPTGYCPRVVTNAMVRRERIIRRMRDRLTDDPDAADGIFPPGFQQRIRTLPPSNMSDVPLAPATADGRPQTQPPATPAHQSWARQRAEAMLGRRAPDDPDAEEARATPAWRKALRGLFPRH</sequence>
<dbReference type="SMART" id="SM00184">
    <property type="entry name" value="RING"/>
    <property type="match status" value="1"/>
</dbReference>
<feature type="region of interest" description="Disordered" evidence="2">
    <location>
        <begin position="434"/>
        <end position="523"/>
    </location>
</feature>
<keyword evidence="1" id="KW-0863">Zinc-finger</keyword>
<dbReference type="CDD" id="cd16454">
    <property type="entry name" value="RING-H2_PA-TM-RING"/>
    <property type="match status" value="1"/>
</dbReference>
<dbReference type="GO" id="GO:0005737">
    <property type="term" value="C:cytoplasm"/>
    <property type="evidence" value="ECO:0007669"/>
    <property type="project" value="TreeGrafter"/>
</dbReference>
<dbReference type="InterPro" id="IPR051826">
    <property type="entry name" value="E3_ubiquitin-ligase_domain"/>
</dbReference>
<evidence type="ECO:0000256" key="1">
    <source>
        <dbReference type="PROSITE-ProRule" id="PRU00175"/>
    </source>
</evidence>
<name>A0A6A6FE54_9PEZI</name>
<dbReference type="Gene3D" id="3.30.40.10">
    <property type="entry name" value="Zinc/RING finger domain, C3HC4 (zinc finger)"/>
    <property type="match status" value="1"/>
</dbReference>
<evidence type="ECO:0000259" key="4">
    <source>
        <dbReference type="PROSITE" id="PS50089"/>
    </source>
</evidence>
<dbReference type="OrthoDB" id="21204at2759"/>
<protein>
    <recommendedName>
        <fullName evidence="4">RING-type domain-containing protein</fullName>
    </recommendedName>
</protein>
<dbReference type="Pfam" id="PF13639">
    <property type="entry name" value="zf-RING_2"/>
    <property type="match status" value="1"/>
</dbReference>
<dbReference type="Proteomes" id="UP000799539">
    <property type="component" value="Unassembled WGS sequence"/>
</dbReference>
<gene>
    <name evidence="5" type="ORF">CERZMDRAFT_112464</name>
</gene>
<feature type="region of interest" description="Disordered" evidence="2">
    <location>
        <begin position="319"/>
        <end position="342"/>
    </location>
</feature>
<feature type="domain" description="RING-type" evidence="4">
    <location>
        <begin position="351"/>
        <end position="399"/>
    </location>
</feature>
<feature type="compositionally biased region" description="Basic residues" evidence="2">
    <location>
        <begin position="514"/>
        <end position="523"/>
    </location>
</feature>
<dbReference type="PANTHER" id="PTHR22765:SF416">
    <property type="entry name" value="E3 UBIQUITIN-PROTEIN LIGASE GODZILLA"/>
    <property type="match status" value="1"/>
</dbReference>
<evidence type="ECO:0000256" key="3">
    <source>
        <dbReference type="SAM" id="Phobius"/>
    </source>
</evidence>
<dbReference type="SUPFAM" id="SSF57850">
    <property type="entry name" value="RING/U-box"/>
    <property type="match status" value="1"/>
</dbReference>
<evidence type="ECO:0000313" key="5">
    <source>
        <dbReference type="EMBL" id="KAF2211769.1"/>
    </source>
</evidence>
<feature type="compositionally biased region" description="Basic and acidic residues" evidence="2">
    <location>
        <begin position="496"/>
        <end position="507"/>
    </location>
</feature>
<evidence type="ECO:0000256" key="2">
    <source>
        <dbReference type="SAM" id="MobiDB-lite"/>
    </source>
</evidence>
<proteinExistence type="predicted"/>
<dbReference type="InterPro" id="IPR001841">
    <property type="entry name" value="Znf_RING"/>
</dbReference>
<dbReference type="EMBL" id="ML992675">
    <property type="protein sequence ID" value="KAF2211769.1"/>
    <property type="molecule type" value="Genomic_DNA"/>
</dbReference>
<keyword evidence="6" id="KW-1185">Reference proteome</keyword>
<dbReference type="GO" id="GO:0006511">
    <property type="term" value="P:ubiquitin-dependent protein catabolic process"/>
    <property type="evidence" value="ECO:0007669"/>
    <property type="project" value="TreeGrafter"/>
</dbReference>
<keyword evidence="1" id="KW-0479">Metal-binding</keyword>
<dbReference type="AlphaFoldDB" id="A0A6A6FE54"/>
<dbReference type="GO" id="GO:0008270">
    <property type="term" value="F:zinc ion binding"/>
    <property type="evidence" value="ECO:0007669"/>
    <property type="project" value="UniProtKB-KW"/>
</dbReference>
<dbReference type="GO" id="GO:0061630">
    <property type="term" value="F:ubiquitin protein ligase activity"/>
    <property type="evidence" value="ECO:0007669"/>
    <property type="project" value="TreeGrafter"/>
</dbReference>
<evidence type="ECO:0000313" key="6">
    <source>
        <dbReference type="Proteomes" id="UP000799539"/>
    </source>
</evidence>
<dbReference type="PANTHER" id="PTHR22765">
    <property type="entry name" value="RING FINGER AND PROTEASE ASSOCIATED DOMAIN-CONTAINING"/>
    <property type="match status" value="1"/>
</dbReference>
<dbReference type="InterPro" id="IPR013083">
    <property type="entry name" value="Znf_RING/FYVE/PHD"/>
</dbReference>
<keyword evidence="1" id="KW-0862">Zinc</keyword>
<keyword evidence="3" id="KW-0472">Membrane</keyword>
<reference evidence="5" key="1">
    <citation type="journal article" date="2020" name="Stud. Mycol.">
        <title>101 Dothideomycetes genomes: a test case for predicting lifestyles and emergence of pathogens.</title>
        <authorList>
            <person name="Haridas S."/>
            <person name="Albert R."/>
            <person name="Binder M."/>
            <person name="Bloem J."/>
            <person name="Labutti K."/>
            <person name="Salamov A."/>
            <person name="Andreopoulos B."/>
            <person name="Baker S."/>
            <person name="Barry K."/>
            <person name="Bills G."/>
            <person name="Bluhm B."/>
            <person name="Cannon C."/>
            <person name="Castanera R."/>
            <person name="Culley D."/>
            <person name="Daum C."/>
            <person name="Ezra D."/>
            <person name="Gonzalez J."/>
            <person name="Henrissat B."/>
            <person name="Kuo A."/>
            <person name="Liang C."/>
            <person name="Lipzen A."/>
            <person name="Lutzoni F."/>
            <person name="Magnuson J."/>
            <person name="Mondo S."/>
            <person name="Nolan M."/>
            <person name="Ohm R."/>
            <person name="Pangilinan J."/>
            <person name="Park H.-J."/>
            <person name="Ramirez L."/>
            <person name="Alfaro M."/>
            <person name="Sun H."/>
            <person name="Tritt A."/>
            <person name="Yoshinaga Y."/>
            <person name="Zwiers L.-H."/>
            <person name="Turgeon B."/>
            <person name="Goodwin S."/>
            <person name="Spatafora J."/>
            <person name="Crous P."/>
            <person name="Grigoriev I."/>
        </authorList>
    </citation>
    <scope>NUCLEOTIDE SEQUENCE</scope>
    <source>
        <strain evidence="5">SCOH1-5</strain>
    </source>
</reference>